<dbReference type="Proteomes" id="UP000236642">
    <property type="component" value="Unassembled WGS sequence"/>
</dbReference>
<sequence>MVSEIRRFLLDEEGASLVEFALLFLFIAVVAALALPGVRQRILNAFKIGGQKMDEATGAASGGE</sequence>
<dbReference type="EMBL" id="BEHY01000027">
    <property type="protein sequence ID" value="GBD09125.1"/>
    <property type="molecule type" value="Genomic_DNA"/>
</dbReference>
<feature type="transmembrane region" description="Helical" evidence="1">
    <location>
        <begin position="20"/>
        <end position="38"/>
    </location>
</feature>
<protein>
    <recommendedName>
        <fullName evidence="4">Flp pilus assembly protein, pilin Flp</fullName>
    </recommendedName>
</protein>
<reference evidence="3" key="1">
    <citation type="submission" date="2017-09" db="EMBL/GenBank/DDBJ databases">
        <title>Metaegenomics of thermophilic ammonia-oxidizing enrichment culture.</title>
        <authorList>
            <person name="Kato S."/>
            <person name="Suzuki K."/>
        </authorList>
    </citation>
    <scope>NUCLEOTIDE SEQUENCE [LARGE SCALE GENOMIC DNA]</scope>
</reference>
<evidence type="ECO:0008006" key="4">
    <source>
        <dbReference type="Google" id="ProtNLM"/>
    </source>
</evidence>
<gene>
    <name evidence="2" type="ORF">HRbin22_01372</name>
</gene>
<comment type="caution">
    <text evidence="2">The sequence shown here is derived from an EMBL/GenBank/DDBJ whole genome shotgun (WGS) entry which is preliminary data.</text>
</comment>
<proteinExistence type="predicted"/>
<keyword evidence="1" id="KW-1133">Transmembrane helix</keyword>
<keyword evidence="1" id="KW-0472">Membrane</keyword>
<accession>A0A2H5Y6Q8</accession>
<evidence type="ECO:0000256" key="1">
    <source>
        <dbReference type="SAM" id="Phobius"/>
    </source>
</evidence>
<name>A0A2H5Y6Q8_9CHLR</name>
<evidence type="ECO:0000313" key="2">
    <source>
        <dbReference type="EMBL" id="GBD09125.1"/>
    </source>
</evidence>
<evidence type="ECO:0000313" key="3">
    <source>
        <dbReference type="Proteomes" id="UP000236642"/>
    </source>
</evidence>
<dbReference type="AlphaFoldDB" id="A0A2H5Y6Q8"/>
<keyword evidence="1" id="KW-0812">Transmembrane</keyword>
<organism evidence="2 3">
    <name type="scientific">Candidatus Thermoflexus japonica</name>
    <dbReference type="NCBI Taxonomy" id="2035417"/>
    <lineage>
        <taxon>Bacteria</taxon>
        <taxon>Bacillati</taxon>
        <taxon>Chloroflexota</taxon>
        <taxon>Thermoflexia</taxon>
        <taxon>Thermoflexales</taxon>
        <taxon>Thermoflexaceae</taxon>
        <taxon>Thermoflexus</taxon>
    </lineage>
</organism>